<evidence type="ECO:0000313" key="7">
    <source>
        <dbReference type="Proteomes" id="UP000087766"/>
    </source>
</evidence>
<reference evidence="7" key="1">
    <citation type="journal article" date="2014" name="Nat. Commun.">
        <title>Genome sequence of mungbean and insights into evolution within Vigna species.</title>
        <authorList>
            <person name="Kang Y.J."/>
            <person name="Kim S.K."/>
            <person name="Kim M.Y."/>
            <person name="Lestari P."/>
            <person name="Kim K.H."/>
            <person name="Ha B.K."/>
            <person name="Jun T.H."/>
            <person name="Hwang W.J."/>
            <person name="Lee T."/>
            <person name="Lee J."/>
            <person name="Shim S."/>
            <person name="Yoon M.Y."/>
            <person name="Jang Y.E."/>
            <person name="Han K.S."/>
            <person name="Taeprayoon P."/>
            <person name="Yoon N."/>
            <person name="Somta P."/>
            <person name="Tanya P."/>
            <person name="Kim K.S."/>
            <person name="Gwag J.G."/>
            <person name="Moon J.K."/>
            <person name="Lee Y.H."/>
            <person name="Park B.S."/>
            <person name="Bombarely A."/>
            <person name="Doyle J.J."/>
            <person name="Jackson S.A."/>
            <person name="Schafleitner R."/>
            <person name="Srinives P."/>
            <person name="Varshney R.K."/>
            <person name="Lee S.H."/>
        </authorList>
    </citation>
    <scope>NUCLEOTIDE SEQUENCE [LARGE SCALE GENOMIC DNA]</scope>
    <source>
        <strain evidence="7">cv. VC1973A</strain>
    </source>
</reference>
<dbReference type="KEGG" id="vra:106774908"/>
<sequence length="508" mass="55174">MKRDMEYEEEVHEAFVISSHDDESSHAADSRLEEVLSETTTTCSKRLLSAAWIELNLLFPLAGPAILVYIINSLMSYITRAFLGHLGNLQLAAANLGNSGIQLFAFGLMLGMGSAVETLCGQAYGANKHEMLGVYMQRAIIVLVVTGIPLTVAYIFCEPILLLLGEPPELASVAKVFVYGLIPQIYAYAVNFPIQKFLQAQSVVAPSTYISGATLLLHVLLSWVVVYWLKIGLIGSSLTLSLSWWIIVVAQFLYIVLAPRFKRTWTGLSIEALSGLWAFVKLSAASAVMLCLETWYFQVLVLITGLLDNPQLSLDSISVCMSIAGLMLNIGIGFNAAASVRVSNELGAGHPKSAAFSVIVVNMLSLMIGVIEAVMILALRKVLSYAFTDGETVANAVSDLCPYLAVTLILNGIQPVLSGVAVGCGWQTTVAYVNVGCYYLIGVPLGCILGFMFSLGVQGIWSGMIGGTTLQTLILLWITLRTDWGKEVNTTKERLEKWEHKKQVKVQS</sequence>
<keyword evidence="7" id="KW-1185">Reference proteome</keyword>
<evidence type="ECO:0000256" key="2">
    <source>
        <dbReference type="ARBA" id="ARBA00010199"/>
    </source>
</evidence>
<feature type="transmembrane region" description="Helical" evidence="6">
    <location>
        <begin position="403"/>
        <end position="424"/>
    </location>
</feature>
<gene>
    <name evidence="8" type="primary">LOC106774908</name>
</gene>
<evidence type="ECO:0000256" key="3">
    <source>
        <dbReference type="ARBA" id="ARBA00022692"/>
    </source>
</evidence>
<dbReference type="Proteomes" id="UP000087766">
    <property type="component" value="Chromosome 10"/>
</dbReference>
<reference evidence="8" key="2">
    <citation type="submission" date="2025-08" db="UniProtKB">
        <authorList>
            <consortium name="RefSeq"/>
        </authorList>
    </citation>
    <scope>IDENTIFICATION</scope>
    <source>
        <tissue evidence="8">Leaf</tissue>
    </source>
</reference>
<dbReference type="AlphaFoldDB" id="A0A1S3VH31"/>
<evidence type="ECO:0000256" key="6">
    <source>
        <dbReference type="RuleBase" id="RU004914"/>
    </source>
</evidence>
<dbReference type="GO" id="GO:0016020">
    <property type="term" value="C:membrane"/>
    <property type="evidence" value="ECO:0007669"/>
    <property type="project" value="UniProtKB-SubCell"/>
</dbReference>
<feature type="transmembrane region" description="Helical" evidence="6">
    <location>
        <begin position="459"/>
        <end position="480"/>
    </location>
</feature>
<evidence type="ECO:0000256" key="1">
    <source>
        <dbReference type="ARBA" id="ARBA00004141"/>
    </source>
</evidence>
<feature type="transmembrane region" description="Helical" evidence="6">
    <location>
        <begin position="273"/>
        <end position="296"/>
    </location>
</feature>
<accession>A0A1S3VH31</accession>
<dbReference type="GO" id="GO:1990961">
    <property type="term" value="P:xenobiotic detoxification by transmembrane export across the plasma membrane"/>
    <property type="evidence" value="ECO:0007669"/>
    <property type="project" value="InterPro"/>
</dbReference>
<comment type="subcellular location">
    <subcellularLocation>
        <location evidence="1">Membrane</location>
        <topology evidence="1">Multi-pass membrane protein</topology>
    </subcellularLocation>
</comment>
<feature type="transmembrane region" description="Helical" evidence="6">
    <location>
        <begin position="431"/>
        <end position="453"/>
    </location>
</feature>
<evidence type="ECO:0000256" key="4">
    <source>
        <dbReference type="ARBA" id="ARBA00022989"/>
    </source>
</evidence>
<dbReference type="PANTHER" id="PTHR11206">
    <property type="entry name" value="MULTIDRUG RESISTANCE PROTEIN"/>
    <property type="match status" value="1"/>
</dbReference>
<keyword evidence="3 6" id="KW-0812">Transmembrane</keyword>
<organism evidence="7 8">
    <name type="scientific">Vigna radiata var. radiata</name>
    <name type="common">Mung bean</name>
    <name type="synonym">Phaseolus aureus</name>
    <dbReference type="NCBI Taxonomy" id="3916"/>
    <lineage>
        <taxon>Eukaryota</taxon>
        <taxon>Viridiplantae</taxon>
        <taxon>Streptophyta</taxon>
        <taxon>Embryophyta</taxon>
        <taxon>Tracheophyta</taxon>
        <taxon>Spermatophyta</taxon>
        <taxon>Magnoliopsida</taxon>
        <taxon>eudicotyledons</taxon>
        <taxon>Gunneridae</taxon>
        <taxon>Pentapetalae</taxon>
        <taxon>rosids</taxon>
        <taxon>fabids</taxon>
        <taxon>Fabales</taxon>
        <taxon>Fabaceae</taxon>
        <taxon>Papilionoideae</taxon>
        <taxon>50 kb inversion clade</taxon>
        <taxon>NPAAA clade</taxon>
        <taxon>indigoferoid/millettioid clade</taxon>
        <taxon>Phaseoleae</taxon>
        <taxon>Vigna</taxon>
    </lineage>
</organism>
<feature type="transmembrane region" description="Helical" evidence="6">
    <location>
        <begin position="241"/>
        <end position="261"/>
    </location>
</feature>
<evidence type="ECO:0000313" key="8">
    <source>
        <dbReference type="RefSeq" id="XP_014517419.2"/>
    </source>
</evidence>
<dbReference type="CDD" id="cd13132">
    <property type="entry name" value="MATE_eukaryotic"/>
    <property type="match status" value="1"/>
</dbReference>
<feature type="transmembrane region" description="Helical" evidence="6">
    <location>
        <begin position="55"/>
        <end position="79"/>
    </location>
</feature>
<dbReference type="OrthoDB" id="2126698at2759"/>
<dbReference type="GO" id="GO:0042910">
    <property type="term" value="F:xenobiotic transmembrane transporter activity"/>
    <property type="evidence" value="ECO:0007669"/>
    <property type="project" value="InterPro"/>
</dbReference>
<dbReference type="GO" id="GO:0015297">
    <property type="term" value="F:antiporter activity"/>
    <property type="evidence" value="ECO:0007669"/>
    <property type="project" value="InterPro"/>
</dbReference>
<dbReference type="Pfam" id="PF01554">
    <property type="entry name" value="MatE"/>
    <property type="match status" value="2"/>
</dbReference>
<feature type="transmembrane region" description="Helical" evidence="6">
    <location>
        <begin position="99"/>
        <end position="120"/>
    </location>
</feature>
<dbReference type="InterPro" id="IPR045069">
    <property type="entry name" value="MATE_euk"/>
</dbReference>
<evidence type="ECO:0000256" key="5">
    <source>
        <dbReference type="ARBA" id="ARBA00023136"/>
    </source>
</evidence>
<keyword evidence="5 6" id="KW-0472">Membrane</keyword>
<name>A0A1S3VH31_VIGRR</name>
<feature type="transmembrane region" description="Helical" evidence="6">
    <location>
        <begin position="316"/>
        <end position="338"/>
    </location>
</feature>
<feature type="transmembrane region" description="Helical" evidence="6">
    <location>
        <begin position="140"/>
        <end position="164"/>
    </location>
</feature>
<keyword evidence="4 6" id="KW-1133">Transmembrane helix</keyword>
<feature type="transmembrane region" description="Helical" evidence="6">
    <location>
        <begin position="359"/>
        <end position="383"/>
    </location>
</feature>
<feature type="transmembrane region" description="Helical" evidence="6">
    <location>
        <begin position="176"/>
        <end position="194"/>
    </location>
</feature>
<feature type="transmembrane region" description="Helical" evidence="6">
    <location>
        <begin position="206"/>
        <end position="229"/>
    </location>
</feature>
<dbReference type="RefSeq" id="XP_014517419.2">
    <property type="nucleotide sequence ID" value="XM_014661933.2"/>
</dbReference>
<comment type="similarity">
    <text evidence="2 6">Belongs to the multi antimicrobial extrusion (MATE) (TC 2.A.66.1) family.</text>
</comment>
<dbReference type="GeneID" id="106774908"/>
<dbReference type="NCBIfam" id="TIGR00797">
    <property type="entry name" value="matE"/>
    <property type="match status" value="1"/>
</dbReference>
<dbReference type="InterPro" id="IPR002528">
    <property type="entry name" value="MATE_fam"/>
</dbReference>
<proteinExistence type="inferred from homology"/>
<protein>
    <recommendedName>
        <fullName evidence="6">Protein DETOXIFICATION</fullName>
    </recommendedName>
    <alternativeName>
        <fullName evidence="6">Multidrug and toxic compound extrusion protein</fullName>
    </alternativeName>
</protein>